<dbReference type="SUPFAM" id="SSF54001">
    <property type="entry name" value="Cysteine proteinases"/>
    <property type="match status" value="1"/>
</dbReference>
<sequence length="227" mass="25794">MQYSGGFPVTAFTRVMALVICVLAAGAFQLSDSLLNAVTKEYGDKARLRLLYWERLLNLPQTLSDQDKLDKVNRFFNRARFVSDIEHWGRADYWATPVEFLSTNGGDCEDFALAKYFTLRQLGVADEKLRVTYVKALTLNQAHMVLAYYPTPGAEPLILDNLIPEIKPAGERKDLYPIYSFNGSGLWLARQKTQGSPVSTPERLNEWVFFRKRLASQLQNSSLSLPF</sequence>
<accession>A0AB39UY74</accession>
<dbReference type="AlphaFoldDB" id="A0AB39UY74"/>
<evidence type="ECO:0000313" key="1">
    <source>
        <dbReference type="EMBL" id="XDT73033.1"/>
    </source>
</evidence>
<dbReference type="InterPro" id="IPR038765">
    <property type="entry name" value="Papain-like_cys_pep_sf"/>
</dbReference>
<dbReference type="RefSeq" id="WP_369602034.1">
    <property type="nucleotide sequence ID" value="NZ_CP154858.1"/>
</dbReference>
<reference evidence="1" key="1">
    <citation type="submission" date="2024-05" db="EMBL/GenBank/DDBJ databases">
        <title>Genome sequencing of novel strain.</title>
        <authorList>
            <person name="Ganbat D."/>
            <person name="Ganbat S."/>
            <person name="Lee S.-J."/>
        </authorList>
    </citation>
    <scope>NUCLEOTIDE SEQUENCE</scope>
    <source>
        <strain evidence="1">SMD15-11</strain>
    </source>
</reference>
<dbReference type="PANTHER" id="PTHR39327:SF1">
    <property type="entry name" value="BLR5470 PROTEIN"/>
    <property type="match status" value="1"/>
</dbReference>
<organism evidence="1">
    <name type="scientific">Thermohahella caldifontis</name>
    <dbReference type="NCBI Taxonomy" id="3142973"/>
    <lineage>
        <taxon>Bacteria</taxon>
        <taxon>Pseudomonadati</taxon>
        <taxon>Pseudomonadota</taxon>
        <taxon>Gammaproteobacteria</taxon>
        <taxon>Oceanospirillales</taxon>
        <taxon>Hahellaceae</taxon>
        <taxon>Thermohahella</taxon>
    </lineage>
</organism>
<protein>
    <submittedName>
        <fullName evidence="1">Transglutaminase-like cysteine peptidase</fullName>
    </submittedName>
</protein>
<gene>
    <name evidence="1" type="ORF">AAIA72_03340</name>
</gene>
<dbReference type="KEGG" id="tcd:AAIA72_03340"/>
<dbReference type="PANTHER" id="PTHR39327">
    <property type="match status" value="1"/>
</dbReference>
<dbReference type="InterPro" id="IPR010319">
    <property type="entry name" value="Transglutaminase-like_Cys_pept"/>
</dbReference>
<dbReference type="Gene3D" id="3.10.620.30">
    <property type="match status" value="1"/>
</dbReference>
<proteinExistence type="predicted"/>
<name>A0AB39UY74_9GAMM</name>
<dbReference type="Pfam" id="PF06035">
    <property type="entry name" value="Peptidase_C93"/>
    <property type="match status" value="1"/>
</dbReference>
<dbReference type="EMBL" id="CP154858">
    <property type="protein sequence ID" value="XDT73033.1"/>
    <property type="molecule type" value="Genomic_DNA"/>
</dbReference>